<sequence length="327" mass="35722">MWKDKVVGVAELGRSADKYTQTSSAMFKLEEQATALLARLRPHRPYFPQEFKRAKEGKADRDPFTAAVGETQICVDSSKGTIADRIKVTAAPTFDCSKLTSSVPRRVVDQPDPRDVLIDPAAAVLEPPWSRAPKVIVRASKVELLKMLGKLDQSSRLMLMPEVGLVFWVRLLVGPGSLVDCVLESNEVLAQYAEDAVDYYNRWLVAVERAVRNSLAIELKVSDAKHLRACPDLPDGAFVVPAVSALAMGDLQAVELGQLAHLTIAVRASAVNNHTVLCRERPFPRSAYFAGVCIDDFCAFEKEARKSSVPLAALLGEATLTASQAFT</sequence>
<dbReference type="EMBL" id="CAJNNW010006842">
    <property type="protein sequence ID" value="CAE8648667.1"/>
    <property type="molecule type" value="Genomic_DNA"/>
</dbReference>
<gene>
    <name evidence="1" type="ORF">PGLA2088_LOCUS6759</name>
</gene>
<proteinExistence type="predicted"/>
<organism evidence="1 2">
    <name type="scientific">Polarella glacialis</name>
    <name type="common">Dinoflagellate</name>
    <dbReference type="NCBI Taxonomy" id="89957"/>
    <lineage>
        <taxon>Eukaryota</taxon>
        <taxon>Sar</taxon>
        <taxon>Alveolata</taxon>
        <taxon>Dinophyceae</taxon>
        <taxon>Suessiales</taxon>
        <taxon>Suessiaceae</taxon>
        <taxon>Polarella</taxon>
    </lineage>
</organism>
<reference evidence="1" key="1">
    <citation type="submission" date="2021-02" db="EMBL/GenBank/DDBJ databases">
        <authorList>
            <person name="Dougan E. K."/>
            <person name="Rhodes N."/>
            <person name="Thang M."/>
            <person name="Chan C."/>
        </authorList>
    </citation>
    <scope>NUCLEOTIDE SEQUENCE</scope>
</reference>
<dbReference type="Proteomes" id="UP000626109">
    <property type="component" value="Unassembled WGS sequence"/>
</dbReference>
<protein>
    <submittedName>
        <fullName evidence="1">Uncharacterized protein</fullName>
    </submittedName>
</protein>
<evidence type="ECO:0000313" key="1">
    <source>
        <dbReference type="EMBL" id="CAE8648667.1"/>
    </source>
</evidence>
<evidence type="ECO:0000313" key="2">
    <source>
        <dbReference type="Proteomes" id="UP000626109"/>
    </source>
</evidence>
<dbReference type="AlphaFoldDB" id="A0A813ICV5"/>
<name>A0A813ICV5_POLGL</name>
<comment type="caution">
    <text evidence="1">The sequence shown here is derived from an EMBL/GenBank/DDBJ whole genome shotgun (WGS) entry which is preliminary data.</text>
</comment>
<accession>A0A813ICV5</accession>